<dbReference type="InterPro" id="IPR011055">
    <property type="entry name" value="Dup_hybrid_motif"/>
</dbReference>
<comment type="caution">
    <text evidence="3">The sequence shown here is derived from an EMBL/GenBank/DDBJ whole genome shotgun (WGS) entry which is preliminary data.</text>
</comment>
<dbReference type="InterPro" id="IPR016047">
    <property type="entry name" value="M23ase_b-sheet_dom"/>
</dbReference>
<dbReference type="PANTHER" id="PTHR21666:SF290">
    <property type="entry name" value="PEPTIDASE M23 DOMAIN PROTEIN"/>
    <property type="match status" value="1"/>
</dbReference>
<keyword evidence="1" id="KW-0472">Membrane</keyword>
<proteinExistence type="predicted"/>
<sequence>MPILYHVRQAWQTLTSGLAPTAHRNKSSMKQQYGSRNVRRAVIATLAIGAVGLAFINPATALLAQVTPSQPQLGDTLAVTINSTAASTAPTVSLGNRTYPTFPVGNDRFRALLPTTPLDKPGALKLRVSDSNETKELALQLRGRKFPTQSIWLPPGKDQDLSDFEFDRVDAFKKLVTPQKMWSGSFRKPNNGPITTGYGVRRYYNGKFANDYYHRGVDYAGAYGSPIIAPAAGRVALVGQEAKGFVIHGNCIGIDHGQGVESIFLHLSQIKVKNGDMVKAGQVIGALGGTGASTGPHLHWGLYVNGQAVDPVPWRNKGFE</sequence>
<evidence type="ECO:0000256" key="1">
    <source>
        <dbReference type="SAM" id="Phobius"/>
    </source>
</evidence>
<feature type="domain" description="M23ase beta-sheet core" evidence="2">
    <location>
        <begin position="213"/>
        <end position="311"/>
    </location>
</feature>
<evidence type="ECO:0000259" key="2">
    <source>
        <dbReference type="Pfam" id="PF01551"/>
    </source>
</evidence>
<dbReference type="CDD" id="cd12797">
    <property type="entry name" value="M23_peptidase"/>
    <property type="match status" value="1"/>
</dbReference>
<evidence type="ECO:0000313" key="4">
    <source>
        <dbReference type="Proteomes" id="UP001476950"/>
    </source>
</evidence>
<reference evidence="3 4" key="1">
    <citation type="submission" date="2022-04" db="EMBL/GenBank/DDBJ databases">
        <title>Positive selection, recombination, and allopatry shape intraspecific diversity of widespread and dominant cyanobacteria.</title>
        <authorList>
            <person name="Wei J."/>
            <person name="Shu W."/>
            <person name="Hu C."/>
        </authorList>
    </citation>
    <scope>NUCLEOTIDE SEQUENCE [LARGE SCALE GENOMIC DNA]</scope>
    <source>
        <strain evidence="3 4">AS-A4</strain>
    </source>
</reference>
<keyword evidence="1" id="KW-0812">Transmembrane</keyword>
<keyword evidence="4" id="KW-1185">Reference proteome</keyword>
<dbReference type="PANTHER" id="PTHR21666">
    <property type="entry name" value="PEPTIDASE-RELATED"/>
    <property type="match status" value="1"/>
</dbReference>
<dbReference type="Pfam" id="PF01551">
    <property type="entry name" value="Peptidase_M23"/>
    <property type="match status" value="1"/>
</dbReference>
<accession>A0ABV0KCM1</accession>
<dbReference type="Proteomes" id="UP001476950">
    <property type="component" value="Unassembled WGS sequence"/>
</dbReference>
<evidence type="ECO:0000313" key="3">
    <source>
        <dbReference type="EMBL" id="MEP1056960.1"/>
    </source>
</evidence>
<keyword evidence="1" id="KW-1133">Transmembrane helix</keyword>
<dbReference type="InterPro" id="IPR050570">
    <property type="entry name" value="Cell_wall_metabolism_enzyme"/>
</dbReference>
<protein>
    <submittedName>
        <fullName evidence="3">M23 family metallopeptidase</fullName>
    </submittedName>
</protein>
<name>A0ABV0KCM1_9CYAN</name>
<dbReference type="RefSeq" id="WP_431192483.1">
    <property type="nucleotide sequence ID" value="NZ_JAMPLM010000001.1"/>
</dbReference>
<dbReference type="SUPFAM" id="SSF51261">
    <property type="entry name" value="Duplicated hybrid motif"/>
    <property type="match status" value="1"/>
</dbReference>
<dbReference type="Gene3D" id="2.70.70.10">
    <property type="entry name" value="Glucose Permease (Domain IIA)"/>
    <property type="match status" value="1"/>
</dbReference>
<gene>
    <name evidence="3" type="ORF">NDI38_00825</name>
</gene>
<dbReference type="EMBL" id="JAMPLM010000001">
    <property type="protein sequence ID" value="MEP1056960.1"/>
    <property type="molecule type" value="Genomic_DNA"/>
</dbReference>
<feature type="transmembrane region" description="Helical" evidence="1">
    <location>
        <begin position="41"/>
        <end position="64"/>
    </location>
</feature>
<organism evidence="3 4">
    <name type="scientific">Stenomitos frigidus AS-A4</name>
    <dbReference type="NCBI Taxonomy" id="2933935"/>
    <lineage>
        <taxon>Bacteria</taxon>
        <taxon>Bacillati</taxon>
        <taxon>Cyanobacteriota</taxon>
        <taxon>Cyanophyceae</taxon>
        <taxon>Leptolyngbyales</taxon>
        <taxon>Leptolyngbyaceae</taxon>
        <taxon>Stenomitos</taxon>
    </lineage>
</organism>